<comment type="similarity">
    <text evidence="1">Belongs to the glycosyltransferase 2 family.</text>
</comment>
<keyword evidence="3" id="KW-0808">Transferase</keyword>
<dbReference type="InterPro" id="IPR029044">
    <property type="entry name" value="Nucleotide-diphossugar_trans"/>
</dbReference>
<protein>
    <submittedName>
        <fullName evidence="5">Spore coat polysaccharide biosynthesis protein SpsA</fullName>
    </submittedName>
</protein>
<feature type="domain" description="Glycosyltransferase 2-like" evidence="4">
    <location>
        <begin position="11"/>
        <end position="120"/>
    </location>
</feature>
<evidence type="ECO:0000256" key="1">
    <source>
        <dbReference type="ARBA" id="ARBA00006739"/>
    </source>
</evidence>
<evidence type="ECO:0000256" key="2">
    <source>
        <dbReference type="ARBA" id="ARBA00022676"/>
    </source>
</evidence>
<accession>A0A2R8B0H9</accession>
<dbReference type="OrthoDB" id="9802649at2"/>
<dbReference type="GO" id="GO:0016757">
    <property type="term" value="F:glycosyltransferase activity"/>
    <property type="evidence" value="ECO:0007669"/>
    <property type="project" value="UniProtKB-KW"/>
</dbReference>
<dbReference type="PANTHER" id="PTHR43685">
    <property type="entry name" value="GLYCOSYLTRANSFERASE"/>
    <property type="match status" value="1"/>
</dbReference>
<dbReference type="EMBL" id="OMOJ01000014">
    <property type="protein sequence ID" value="SPF81795.1"/>
    <property type="molecule type" value="Genomic_DNA"/>
</dbReference>
<sequence length="313" mass="35165">MSDSAAPKIAILLATYNGAACLQEQLDSLAAQSMAPALILVSDDNSADDTRDIVRAFGQANPALTVQLIDGPCDGAAQNFLWLLRHCPDWVDYAAFCDQDDVWLPDKLKRGVRALREDAAPSDMLLYCGRSWECDADLNNRRLSRGARRPAGFRHALVQNVAGGNTMILNHAALDLVRAASHEPRKLVVHDWWVYQIVTGAGGRVIFDDAPLLLYRQHAGNLIGANRGLEAKKRRLRMLVSGRFRRWNTVNISALRASAHRLTEENREVLRLFARERNRGLVYRLWMLWRTGVYRQGLQGTLSLYLAALLRRI</sequence>
<reference evidence="6" key="1">
    <citation type="submission" date="2018-03" db="EMBL/GenBank/DDBJ databases">
        <authorList>
            <person name="Rodrigo-Torres L."/>
            <person name="Arahal R. D."/>
            <person name="Lucena T."/>
        </authorList>
    </citation>
    <scope>NUCLEOTIDE SEQUENCE [LARGE SCALE GENOMIC DNA]</scope>
    <source>
        <strain evidence="6">CECT 8871</strain>
    </source>
</reference>
<dbReference type="AlphaFoldDB" id="A0A2R8B0H9"/>
<dbReference type="Proteomes" id="UP000244904">
    <property type="component" value="Unassembled WGS sequence"/>
</dbReference>
<gene>
    <name evidence="5" type="primary">spsA</name>
    <name evidence="5" type="ORF">PRI8871_03620</name>
</gene>
<organism evidence="5 6">
    <name type="scientific">Pseudoprimorskyibacter insulae</name>
    <dbReference type="NCBI Taxonomy" id="1695997"/>
    <lineage>
        <taxon>Bacteria</taxon>
        <taxon>Pseudomonadati</taxon>
        <taxon>Pseudomonadota</taxon>
        <taxon>Alphaproteobacteria</taxon>
        <taxon>Rhodobacterales</taxon>
        <taxon>Paracoccaceae</taxon>
        <taxon>Pseudoprimorskyibacter</taxon>
    </lineage>
</organism>
<dbReference type="Gene3D" id="3.90.550.10">
    <property type="entry name" value="Spore Coat Polysaccharide Biosynthesis Protein SpsA, Chain A"/>
    <property type="match status" value="1"/>
</dbReference>
<evidence type="ECO:0000313" key="5">
    <source>
        <dbReference type="EMBL" id="SPF81795.1"/>
    </source>
</evidence>
<keyword evidence="6" id="KW-1185">Reference proteome</keyword>
<proteinExistence type="inferred from homology"/>
<evidence type="ECO:0000259" key="4">
    <source>
        <dbReference type="Pfam" id="PF00535"/>
    </source>
</evidence>
<dbReference type="SUPFAM" id="SSF53448">
    <property type="entry name" value="Nucleotide-diphospho-sugar transferases"/>
    <property type="match status" value="1"/>
</dbReference>
<evidence type="ECO:0000313" key="6">
    <source>
        <dbReference type="Proteomes" id="UP000244904"/>
    </source>
</evidence>
<keyword evidence="2" id="KW-0328">Glycosyltransferase</keyword>
<dbReference type="PANTHER" id="PTHR43685:SF5">
    <property type="entry name" value="GLYCOSYLTRANSFERASE EPSE-RELATED"/>
    <property type="match status" value="1"/>
</dbReference>
<evidence type="ECO:0000256" key="3">
    <source>
        <dbReference type="ARBA" id="ARBA00022679"/>
    </source>
</evidence>
<name>A0A2R8B0H9_9RHOB</name>
<dbReference type="InterPro" id="IPR050834">
    <property type="entry name" value="Glycosyltransf_2"/>
</dbReference>
<dbReference type="Pfam" id="PF00535">
    <property type="entry name" value="Glycos_transf_2"/>
    <property type="match status" value="1"/>
</dbReference>
<dbReference type="InterPro" id="IPR001173">
    <property type="entry name" value="Glyco_trans_2-like"/>
</dbReference>
<dbReference type="CDD" id="cd04196">
    <property type="entry name" value="GT_2_like_d"/>
    <property type="match status" value="1"/>
</dbReference>
<dbReference type="RefSeq" id="WP_108887574.1">
    <property type="nucleotide sequence ID" value="NZ_OMOJ01000014.1"/>
</dbReference>